<feature type="region of interest" description="Disordered" evidence="1">
    <location>
        <begin position="1"/>
        <end position="34"/>
    </location>
</feature>
<evidence type="ECO:0000256" key="2">
    <source>
        <dbReference type="SAM" id="Phobius"/>
    </source>
</evidence>
<evidence type="ECO:0000313" key="3">
    <source>
        <dbReference type="EMBL" id="CAD8688972.1"/>
    </source>
</evidence>
<feature type="transmembrane region" description="Helical" evidence="2">
    <location>
        <begin position="307"/>
        <end position="326"/>
    </location>
</feature>
<name>A0A7S0WWQ6_9CHLO</name>
<feature type="transmembrane region" description="Helical" evidence="2">
    <location>
        <begin position="108"/>
        <end position="127"/>
    </location>
</feature>
<protein>
    <submittedName>
        <fullName evidence="3">Uncharacterized protein</fullName>
    </submittedName>
</protein>
<feature type="transmembrane region" description="Helical" evidence="2">
    <location>
        <begin position="338"/>
        <end position="356"/>
    </location>
</feature>
<keyword evidence="2" id="KW-0472">Membrane</keyword>
<feature type="transmembrane region" description="Helical" evidence="2">
    <location>
        <begin position="225"/>
        <end position="245"/>
    </location>
</feature>
<accession>A0A7S0WWQ6</accession>
<dbReference type="EMBL" id="HBFB01025420">
    <property type="protein sequence ID" value="CAD8688972.1"/>
    <property type="molecule type" value="Transcribed_RNA"/>
</dbReference>
<proteinExistence type="predicted"/>
<feature type="transmembrane region" description="Helical" evidence="2">
    <location>
        <begin position="64"/>
        <end position="88"/>
    </location>
</feature>
<feature type="compositionally biased region" description="Low complexity" evidence="1">
    <location>
        <begin position="16"/>
        <end position="29"/>
    </location>
</feature>
<evidence type="ECO:0000256" key="1">
    <source>
        <dbReference type="SAM" id="MobiDB-lite"/>
    </source>
</evidence>
<dbReference type="AlphaFoldDB" id="A0A7S0WWQ6"/>
<gene>
    <name evidence="3" type="ORF">CLEI1391_LOCUS14256</name>
</gene>
<organism evidence="3">
    <name type="scientific">Chlamydomonas leiostraca</name>
    <dbReference type="NCBI Taxonomy" id="1034604"/>
    <lineage>
        <taxon>Eukaryota</taxon>
        <taxon>Viridiplantae</taxon>
        <taxon>Chlorophyta</taxon>
        <taxon>core chlorophytes</taxon>
        <taxon>Chlorophyceae</taxon>
        <taxon>CS clade</taxon>
        <taxon>Chlamydomonadales</taxon>
        <taxon>Chlamydomonadaceae</taxon>
        <taxon>Chlamydomonas</taxon>
    </lineage>
</organism>
<keyword evidence="2" id="KW-0812">Transmembrane</keyword>
<keyword evidence="2" id="KW-1133">Transmembrane helix</keyword>
<feature type="region of interest" description="Disordered" evidence="1">
    <location>
        <begin position="135"/>
        <end position="173"/>
    </location>
</feature>
<sequence>MPGPAGGSAAGLHQRAVGSGSSSRPSAGAQAIASQPSEEQQEQIALAHMAQAACKPGIVIPSQLAFYVLLAMPLLVWLGCVVAGMAMFESLPVRRRDVQHWMLWFDTVFRTLAGPAMPFIVLLLRLAGSWVANRQQQCGQQPPPPSSSSARLLQGGAGSTEAHDTSGDGAYADAGRAGAAPAGAGAGAGAGGGARVTGITAPGGQGRGGSWPGGRLAPTLVPRCALVYLAITLARLLLYLLHLAVQGRVQSSTGGAEGSHAAAFMSDHILLGAAVNAGLQAELVAAVSDLVKMEAWGAGMIGQLGPGAAAVLSMALSLCVALDMHFTARFFHYPAESAIAVLLGAILFQVPVVWWIRACFKQTQTIDKD</sequence>
<reference evidence="3" key="1">
    <citation type="submission" date="2021-01" db="EMBL/GenBank/DDBJ databases">
        <authorList>
            <person name="Corre E."/>
            <person name="Pelletier E."/>
            <person name="Niang G."/>
            <person name="Scheremetjew M."/>
            <person name="Finn R."/>
            <person name="Kale V."/>
            <person name="Holt S."/>
            <person name="Cochrane G."/>
            <person name="Meng A."/>
            <person name="Brown T."/>
            <person name="Cohen L."/>
        </authorList>
    </citation>
    <scope>NUCLEOTIDE SEQUENCE</scope>
    <source>
        <strain evidence="3">SAG 11-49</strain>
    </source>
</reference>